<dbReference type="GO" id="GO:0005524">
    <property type="term" value="F:ATP binding"/>
    <property type="evidence" value="ECO:0007669"/>
    <property type="project" value="UniProtKB-UniRule"/>
</dbReference>
<dbReference type="Pfam" id="PF14401">
    <property type="entry name" value="RLAN"/>
    <property type="match status" value="1"/>
</dbReference>
<dbReference type="Gene3D" id="3.30.470.20">
    <property type="entry name" value="ATP-grasp fold, B domain"/>
    <property type="match status" value="1"/>
</dbReference>
<evidence type="ECO:0000256" key="2">
    <source>
        <dbReference type="PROSITE-ProRule" id="PRU00409"/>
    </source>
</evidence>
<dbReference type="InterPro" id="IPR011761">
    <property type="entry name" value="ATP-grasp"/>
</dbReference>
<dbReference type="InterPro" id="IPR013651">
    <property type="entry name" value="ATP-grasp_RimK-type"/>
</dbReference>
<comment type="caution">
    <text evidence="4">The sequence shown here is derived from an EMBL/GenBank/DDBJ whole genome shotgun (WGS) entry which is preliminary data.</text>
</comment>
<dbReference type="Proteomes" id="UP001160519">
    <property type="component" value="Unassembled WGS sequence"/>
</dbReference>
<dbReference type="PANTHER" id="PTHR21621">
    <property type="entry name" value="RIBOSOMAL PROTEIN S6 MODIFICATION PROTEIN"/>
    <property type="match status" value="1"/>
</dbReference>
<keyword evidence="5" id="KW-1185">Reference proteome</keyword>
<name>A0AA43Q624_9GAMM</name>
<dbReference type="GO" id="GO:0009432">
    <property type="term" value="P:SOS response"/>
    <property type="evidence" value="ECO:0007669"/>
    <property type="project" value="TreeGrafter"/>
</dbReference>
<organism evidence="4 5">
    <name type="scientific">Candidatus Methylobacter titanis</name>
    <dbReference type="NCBI Taxonomy" id="3053457"/>
    <lineage>
        <taxon>Bacteria</taxon>
        <taxon>Pseudomonadati</taxon>
        <taxon>Pseudomonadota</taxon>
        <taxon>Gammaproteobacteria</taxon>
        <taxon>Methylococcales</taxon>
        <taxon>Methylococcaceae</taxon>
        <taxon>Methylobacter</taxon>
    </lineage>
</organism>
<dbReference type="EMBL" id="JAQSDF010000071">
    <property type="protein sequence ID" value="MDI1232266.1"/>
    <property type="molecule type" value="Genomic_DNA"/>
</dbReference>
<dbReference type="GO" id="GO:0018169">
    <property type="term" value="F:ribosomal S6-glutamic acid ligase activity"/>
    <property type="evidence" value="ECO:0007669"/>
    <property type="project" value="TreeGrafter"/>
</dbReference>
<dbReference type="InterPro" id="IPR025839">
    <property type="entry name" value="RLAN_dom"/>
</dbReference>
<dbReference type="Gene3D" id="3.30.1490.20">
    <property type="entry name" value="ATP-grasp fold, A domain"/>
    <property type="match status" value="1"/>
</dbReference>
<dbReference type="PROSITE" id="PS50975">
    <property type="entry name" value="ATP_GRASP"/>
    <property type="match status" value="1"/>
</dbReference>
<evidence type="ECO:0000259" key="3">
    <source>
        <dbReference type="PROSITE" id="PS50975"/>
    </source>
</evidence>
<dbReference type="InterPro" id="IPR013815">
    <property type="entry name" value="ATP_grasp_subdomain_1"/>
</dbReference>
<proteinExistence type="predicted"/>
<keyword evidence="2" id="KW-0547">Nucleotide-binding</keyword>
<feature type="domain" description="ATP-grasp" evidence="3">
    <location>
        <begin position="291"/>
        <end position="483"/>
    </location>
</feature>
<sequence length="494" mass="56342">MARTLLVVDNLSDWAPYYPSEQLITFEDYLATEQVASDQHVRVINLCRSYCYLSDGYYCSLLAEARGHNVIPSVKVLSDLDRGDLYRLHLEGLSKALSKAVESQDQQTKITLHSYFGTPPKPAFQELTGILFERFSCPVLKITLQHFPAVNKWEISELQAISHHSLDEAAETHFAAALDKFSKKVWCKDRPKKPSRFDLAMLINPEEKMPPSNRGALKKFITAGRQLGIDVELISPQHYARLPEFDGLFIRETTGINHHTYRFSKKAEAEGIMVIDDPTSMLRCTNKIYLADLFRTHRVPAPKTWLLHKDNAVHLDNLVNSTNFPIVIKIPDGSFSRGVVKVQNRQELEVNVAELFKQSALLLAQEFLYTDFDWRIGILNNQALYACRYYMVKNHWQIYRYGGSKVDMGKFDTLPTFEAPKAVLEAALKATQPIGNGLYGVDVKEKDGKGFVIEVNDNPSIDRGVEDLYLGDELYHLIMAEFLRRMENRCKGDK</sequence>
<protein>
    <submittedName>
        <fullName evidence="4">RimK family protein</fullName>
    </submittedName>
</protein>
<evidence type="ECO:0000256" key="1">
    <source>
        <dbReference type="ARBA" id="ARBA00023211"/>
    </source>
</evidence>
<keyword evidence="1" id="KW-0464">Manganese</keyword>
<dbReference type="Pfam" id="PF08443">
    <property type="entry name" value="RimK"/>
    <property type="match status" value="1"/>
</dbReference>
<gene>
    <name evidence="4" type="ORF">PSU93_14070</name>
</gene>
<keyword evidence="2" id="KW-0067">ATP-binding</keyword>
<dbReference type="PANTHER" id="PTHR21621:SF0">
    <property type="entry name" value="BETA-CITRYLGLUTAMATE SYNTHASE B-RELATED"/>
    <property type="match status" value="1"/>
</dbReference>
<evidence type="ECO:0000313" key="5">
    <source>
        <dbReference type="Proteomes" id="UP001160519"/>
    </source>
</evidence>
<dbReference type="SUPFAM" id="SSF56059">
    <property type="entry name" value="Glutathione synthetase ATP-binding domain-like"/>
    <property type="match status" value="1"/>
</dbReference>
<dbReference type="GO" id="GO:0046872">
    <property type="term" value="F:metal ion binding"/>
    <property type="evidence" value="ECO:0007669"/>
    <property type="project" value="InterPro"/>
</dbReference>
<accession>A0AA43Q624</accession>
<reference evidence="4" key="1">
    <citation type="submission" date="2023-01" db="EMBL/GenBank/DDBJ databases">
        <title>Biogeochemical cycle of methane in antarctic sediments.</title>
        <authorList>
            <person name="Roldan D.M."/>
            <person name="Menes R.J."/>
        </authorList>
    </citation>
    <scope>NUCLEOTIDE SEQUENCE [LARGE SCALE GENOMIC DNA]</scope>
    <source>
        <strain evidence="4">K-2018 MAG008</strain>
    </source>
</reference>
<evidence type="ECO:0000313" key="4">
    <source>
        <dbReference type="EMBL" id="MDI1232266.1"/>
    </source>
</evidence>
<dbReference type="AlphaFoldDB" id="A0AA43Q624"/>
<dbReference type="GO" id="GO:0005737">
    <property type="term" value="C:cytoplasm"/>
    <property type="evidence" value="ECO:0007669"/>
    <property type="project" value="TreeGrafter"/>
</dbReference>